<organism evidence="2 3">
    <name type="scientific">Pantoea eucrina</name>
    <dbReference type="NCBI Taxonomy" id="472693"/>
    <lineage>
        <taxon>Bacteria</taxon>
        <taxon>Pseudomonadati</taxon>
        <taxon>Pseudomonadota</taxon>
        <taxon>Gammaproteobacteria</taxon>
        <taxon>Enterobacterales</taxon>
        <taxon>Erwiniaceae</taxon>
        <taxon>Pantoea</taxon>
    </lineage>
</organism>
<dbReference type="Pfam" id="PF06812">
    <property type="entry name" value="ImpA_N"/>
    <property type="match status" value="1"/>
</dbReference>
<proteinExistence type="predicted"/>
<reference evidence="2 3" key="1">
    <citation type="submission" date="2021-01" db="EMBL/GenBank/DDBJ databases">
        <title>Complete genome sequence of Pantoea eucrina OB49, a heavy metal tolerant bacterium with PGPR potential isolated from wheat in Algeria.</title>
        <authorList>
            <person name="Lekired A."/>
            <person name="Ouzari I.H."/>
        </authorList>
    </citation>
    <scope>NUCLEOTIDE SEQUENCE [LARGE SCALE GENOMIC DNA]</scope>
    <source>
        <strain evidence="2 3">OB49</strain>
    </source>
</reference>
<dbReference type="EMBL" id="JAFCXS010000002">
    <property type="protein sequence ID" value="MBM0746869.1"/>
    <property type="molecule type" value="Genomic_DNA"/>
</dbReference>
<evidence type="ECO:0000313" key="3">
    <source>
        <dbReference type="Proteomes" id="UP000809137"/>
    </source>
</evidence>
<protein>
    <submittedName>
        <fullName evidence="2">Type VI secretion system protein TssA</fullName>
    </submittedName>
</protein>
<dbReference type="InterPro" id="IPR017739">
    <property type="entry name" value="T6SS-assoc_VCA0119"/>
</dbReference>
<dbReference type="Pfam" id="PF16989">
    <property type="entry name" value="T6SS_VasJ"/>
    <property type="match status" value="1"/>
</dbReference>
<dbReference type="InterPro" id="IPR010657">
    <property type="entry name" value="ImpA_N"/>
</dbReference>
<name>A0ABS1Z397_9GAMM</name>
<evidence type="ECO:0000259" key="1">
    <source>
        <dbReference type="Pfam" id="PF06812"/>
    </source>
</evidence>
<dbReference type="PANTHER" id="PTHR37024">
    <property type="entry name" value="TYPE VI SECRETION SYSTEM DUF2094 AND IMPA-RELATED DOMAIN PROTEIN"/>
    <property type="match status" value="1"/>
</dbReference>
<dbReference type="RefSeq" id="WP_139239688.1">
    <property type="nucleotide sequence ID" value="NZ_CP083448.1"/>
</dbReference>
<accession>A0ABS1Z397</accession>
<dbReference type="NCBIfam" id="TIGR03362">
    <property type="entry name" value="VI_chp_7"/>
    <property type="match status" value="1"/>
</dbReference>
<comment type="caution">
    <text evidence="2">The sequence shown here is derived from an EMBL/GenBank/DDBJ whole genome shotgun (WGS) entry which is preliminary data.</text>
</comment>
<gene>
    <name evidence="2" type="primary">tssA</name>
    <name evidence="2" type="ORF">JJB79_05470</name>
</gene>
<dbReference type="GeneID" id="84692482"/>
<evidence type="ECO:0000313" key="2">
    <source>
        <dbReference type="EMBL" id="MBM0746869.1"/>
    </source>
</evidence>
<keyword evidence="3" id="KW-1185">Reference proteome</keyword>
<dbReference type="Proteomes" id="UP000809137">
    <property type="component" value="Unassembled WGS sequence"/>
</dbReference>
<dbReference type="PANTHER" id="PTHR37024:SF5">
    <property type="entry name" value="IMPA N-TERMINAL DOMAIN-CONTAINING PROTEIN"/>
    <property type="match status" value="1"/>
</dbReference>
<feature type="domain" description="ImpA N-terminal" evidence="1">
    <location>
        <begin position="33"/>
        <end position="127"/>
    </location>
</feature>
<sequence>MMPLQSLISACGMDAEPLRAQAAEHILLWEHWLQPVSTSHPAGEDPTYTDTFQRMQEEMNRLSGTDMALICSLAEQILTSEAKDIRVAVWYCVARLQQDGEEGFAEGLALLAGLLQRFGDNLHPQRTRSREAALNFISSARVLDTLTLYPEVTTATAQRTVAALLAIDDICRAQGGTHSAGLYSALESRLLNAGGPDAIVPLTAADSLQPDASSASAAPALAAISSGRELMEQARTLAAYLREQPNGALAAHRLMKTLRYDTLSQLPLLSGNGNSCVTPPKSDQRALLKRLWLQQSWAELAEQADSLFSRGTNHFWLDLQWYQHQAQLRSGHAEFAAIVQDDLKGLLSRLRGLETLAFSDGMPFADEVTLSWIRQQVMITESAFGPDPAAAASVPEDEVLLLESEATELADREGIAAALTWLQQRPGIHSPRQQWLLRLLMARIAEQSGRQELALQLLGALDAGAESMTLAEWEPALLFEVKSRRLKLLRARAGRSETDKARLQSDMEQLLAGLVTIDAARASVLFS</sequence>